<keyword evidence="3" id="KW-1185">Reference proteome</keyword>
<dbReference type="EMBL" id="JYDT01000157">
    <property type="protein sequence ID" value="KRY82911.1"/>
    <property type="molecule type" value="Genomic_DNA"/>
</dbReference>
<keyword evidence="1" id="KW-1133">Transmembrane helix</keyword>
<sequence length="112" mass="13243">MKHIINYDNPIDMFNFWAILKFVLYLKWKTKNTCQKKKNKQDIFIFSLLLLLLHLIFANLTKAKEVKNEVTICNGQFELCFCFPLTNPIQSVKPCRIELPSSIMVYSMFSPF</sequence>
<proteinExistence type="predicted"/>
<name>A0A0V1FAY0_TRIPS</name>
<gene>
    <name evidence="2" type="ORF">T4D_1880</name>
</gene>
<evidence type="ECO:0000256" key="1">
    <source>
        <dbReference type="SAM" id="Phobius"/>
    </source>
</evidence>
<dbReference type="AlphaFoldDB" id="A0A0V1FAY0"/>
<reference evidence="2 3" key="1">
    <citation type="submission" date="2015-01" db="EMBL/GenBank/DDBJ databases">
        <title>Evolution of Trichinella species and genotypes.</title>
        <authorList>
            <person name="Korhonen P.K."/>
            <person name="Edoardo P."/>
            <person name="Giuseppe L.R."/>
            <person name="Gasser R.B."/>
        </authorList>
    </citation>
    <scope>NUCLEOTIDE SEQUENCE [LARGE SCALE GENOMIC DNA]</scope>
    <source>
        <strain evidence="2">ISS470</strain>
    </source>
</reference>
<organism evidence="2 3">
    <name type="scientific">Trichinella pseudospiralis</name>
    <name type="common">Parasitic roundworm</name>
    <dbReference type="NCBI Taxonomy" id="6337"/>
    <lineage>
        <taxon>Eukaryota</taxon>
        <taxon>Metazoa</taxon>
        <taxon>Ecdysozoa</taxon>
        <taxon>Nematoda</taxon>
        <taxon>Enoplea</taxon>
        <taxon>Dorylaimia</taxon>
        <taxon>Trichinellida</taxon>
        <taxon>Trichinellidae</taxon>
        <taxon>Trichinella</taxon>
    </lineage>
</organism>
<dbReference type="Proteomes" id="UP000054995">
    <property type="component" value="Unassembled WGS sequence"/>
</dbReference>
<keyword evidence="1" id="KW-0472">Membrane</keyword>
<evidence type="ECO:0000313" key="3">
    <source>
        <dbReference type="Proteomes" id="UP000054995"/>
    </source>
</evidence>
<evidence type="ECO:0000313" key="2">
    <source>
        <dbReference type="EMBL" id="KRY82911.1"/>
    </source>
</evidence>
<comment type="caution">
    <text evidence="2">The sequence shown here is derived from an EMBL/GenBank/DDBJ whole genome shotgun (WGS) entry which is preliminary data.</text>
</comment>
<feature type="transmembrane region" description="Helical" evidence="1">
    <location>
        <begin position="43"/>
        <end position="60"/>
    </location>
</feature>
<protein>
    <submittedName>
        <fullName evidence="2">Uncharacterized protein</fullName>
    </submittedName>
</protein>
<keyword evidence="1" id="KW-0812">Transmembrane</keyword>
<accession>A0A0V1FAY0</accession>